<reference evidence="2" key="1">
    <citation type="submission" date="2016-03" db="EMBL/GenBank/DDBJ databases">
        <authorList>
            <person name="Ploux O."/>
        </authorList>
    </citation>
    <scope>NUCLEOTIDE SEQUENCE [LARGE SCALE GENOMIC DNA]</scope>
    <source>
        <strain evidence="2">UK7</strain>
    </source>
</reference>
<name>A0A1E1KQB7_9HELO</name>
<accession>A0A1E1KQB7</accession>
<comment type="caution">
    <text evidence="1">The sequence shown here is derived from an EMBL/GenBank/DDBJ whole genome shotgun (WGS) entry which is preliminary data.</text>
</comment>
<gene>
    <name evidence="1" type="ORF">RCO7_14587</name>
</gene>
<dbReference type="InParanoid" id="A0A1E1KQB7"/>
<dbReference type="Proteomes" id="UP000178129">
    <property type="component" value="Unassembled WGS sequence"/>
</dbReference>
<evidence type="ECO:0000313" key="1">
    <source>
        <dbReference type="EMBL" id="CZT00190.1"/>
    </source>
</evidence>
<sequence length="50" mass="5702">MCLLGNASVGARNFLVKETRIEMQQLFLVLESLRFRGAIDILSMIMKLKC</sequence>
<protein>
    <submittedName>
        <fullName evidence="1">Uncharacterized protein</fullName>
    </submittedName>
</protein>
<evidence type="ECO:0000313" key="2">
    <source>
        <dbReference type="Proteomes" id="UP000178129"/>
    </source>
</evidence>
<organism evidence="1 2">
    <name type="scientific">Rhynchosporium graminicola</name>
    <dbReference type="NCBI Taxonomy" id="2792576"/>
    <lineage>
        <taxon>Eukaryota</taxon>
        <taxon>Fungi</taxon>
        <taxon>Dikarya</taxon>
        <taxon>Ascomycota</taxon>
        <taxon>Pezizomycotina</taxon>
        <taxon>Leotiomycetes</taxon>
        <taxon>Helotiales</taxon>
        <taxon>Ploettnerulaceae</taxon>
        <taxon>Rhynchosporium</taxon>
    </lineage>
</organism>
<dbReference type="AlphaFoldDB" id="A0A1E1KQB7"/>
<keyword evidence="2" id="KW-1185">Reference proteome</keyword>
<dbReference type="EMBL" id="FJUW01000019">
    <property type="protein sequence ID" value="CZT00190.1"/>
    <property type="molecule type" value="Genomic_DNA"/>
</dbReference>
<proteinExistence type="predicted"/>